<proteinExistence type="predicted"/>
<reference evidence="2" key="1">
    <citation type="submission" date="2018-05" db="EMBL/GenBank/DDBJ databases">
        <authorList>
            <person name="Lanie J.A."/>
            <person name="Ng W.-L."/>
            <person name="Kazmierczak K.M."/>
            <person name="Andrzejewski T.M."/>
            <person name="Davidsen T.M."/>
            <person name="Wayne K.J."/>
            <person name="Tettelin H."/>
            <person name="Glass J.I."/>
            <person name="Rusch D."/>
            <person name="Podicherti R."/>
            <person name="Tsui H.-C.T."/>
            <person name="Winkler M.E."/>
        </authorList>
    </citation>
    <scope>NUCLEOTIDE SEQUENCE</scope>
</reference>
<dbReference type="InterPro" id="IPR010121">
    <property type="entry name" value="Pyruvate_phosphate_dikinase"/>
</dbReference>
<evidence type="ECO:0000259" key="1">
    <source>
        <dbReference type="Pfam" id="PF01326"/>
    </source>
</evidence>
<dbReference type="PANTHER" id="PTHR22931:SF9">
    <property type="entry name" value="PYRUVATE, PHOSPHATE DIKINASE 1, CHLOROPLASTIC"/>
    <property type="match status" value="1"/>
</dbReference>
<dbReference type="EMBL" id="UINC01195957">
    <property type="protein sequence ID" value="SVE12765.1"/>
    <property type="molecule type" value="Genomic_DNA"/>
</dbReference>
<dbReference type="PANTHER" id="PTHR22931">
    <property type="entry name" value="PHOSPHOENOLPYRUVATE DIKINASE-RELATED"/>
    <property type="match status" value="1"/>
</dbReference>
<dbReference type="GO" id="GO:0016301">
    <property type="term" value="F:kinase activity"/>
    <property type="evidence" value="ECO:0007669"/>
    <property type="project" value="InterPro"/>
</dbReference>
<name>A0A383AZW1_9ZZZZ</name>
<dbReference type="InterPro" id="IPR013815">
    <property type="entry name" value="ATP_grasp_subdomain_1"/>
</dbReference>
<gene>
    <name evidence="2" type="ORF">METZ01_LOCUS465619</name>
</gene>
<dbReference type="Pfam" id="PF01326">
    <property type="entry name" value="PPDK_N"/>
    <property type="match status" value="1"/>
</dbReference>
<protein>
    <recommendedName>
        <fullName evidence="1">Pyruvate phosphate dikinase AMP/ATP-binding domain-containing protein</fullName>
    </recommendedName>
</protein>
<feature type="domain" description="Pyruvate phosphate dikinase AMP/ATP-binding" evidence="1">
    <location>
        <begin position="3"/>
        <end position="59"/>
    </location>
</feature>
<organism evidence="2">
    <name type="scientific">marine metagenome</name>
    <dbReference type="NCBI Taxonomy" id="408172"/>
    <lineage>
        <taxon>unclassified sequences</taxon>
        <taxon>metagenomes</taxon>
        <taxon>ecological metagenomes</taxon>
    </lineage>
</organism>
<feature type="non-terminal residue" evidence="2">
    <location>
        <position position="78"/>
    </location>
</feature>
<evidence type="ECO:0000313" key="2">
    <source>
        <dbReference type="EMBL" id="SVE12765.1"/>
    </source>
</evidence>
<dbReference type="AlphaFoldDB" id="A0A383AZW1"/>
<accession>A0A383AZW1</accession>
<dbReference type="InterPro" id="IPR002192">
    <property type="entry name" value="PPDK_AMP/ATP-bd"/>
</dbReference>
<sequence length="78" mass="8485">MKALLGGKGAVLAEMTHAGIEVPPGFTITTEVCKAFYRSRRKAPPGLESEMRTHLKKLEKAVGKRLGDPQDPLLVSVR</sequence>
<dbReference type="GO" id="GO:0005524">
    <property type="term" value="F:ATP binding"/>
    <property type="evidence" value="ECO:0007669"/>
    <property type="project" value="InterPro"/>
</dbReference>
<dbReference type="Gene3D" id="3.30.1490.20">
    <property type="entry name" value="ATP-grasp fold, A domain"/>
    <property type="match status" value="1"/>
</dbReference>
<dbReference type="GO" id="GO:0050242">
    <property type="term" value="F:pyruvate, phosphate dikinase activity"/>
    <property type="evidence" value="ECO:0007669"/>
    <property type="project" value="InterPro"/>
</dbReference>
<dbReference type="SUPFAM" id="SSF56059">
    <property type="entry name" value="Glutathione synthetase ATP-binding domain-like"/>
    <property type="match status" value="1"/>
</dbReference>